<dbReference type="RefSeq" id="WP_002583729.1">
    <property type="nucleotide sequence ID" value="NZ_KB851018.1"/>
</dbReference>
<dbReference type="NCBIfam" id="TIGR00380">
    <property type="entry name" value="cobal_cbiB"/>
    <property type="match status" value="1"/>
</dbReference>
<dbReference type="Pfam" id="PF03186">
    <property type="entry name" value="CobD_Cbib"/>
    <property type="match status" value="1"/>
</dbReference>
<dbReference type="GO" id="GO:0009236">
    <property type="term" value="P:cobalamin biosynthetic process"/>
    <property type="evidence" value="ECO:0007669"/>
    <property type="project" value="UniProtKB-UniRule"/>
</dbReference>
<comment type="subcellular location">
    <subcellularLocation>
        <location evidence="1 9">Cell membrane</location>
        <topology evidence="1 9">Multi-pass membrane protein</topology>
    </subcellularLocation>
</comment>
<dbReference type="EMBL" id="AGYR01000014">
    <property type="protein sequence ID" value="ENZ17503.1"/>
    <property type="molecule type" value="Genomic_DNA"/>
</dbReference>
<feature type="transmembrane region" description="Helical" evidence="9">
    <location>
        <begin position="310"/>
        <end position="331"/>
    </location>
</feature>
<dbReference type="HAMAP" id="MF_00024">
    <property type="entry name" value="CobD_CbiB"/>
    <property type="match status" value="1"/>
</dbReference>
<protein>
    <recommendedName>
        <fullName evidence="9">Cobalamin biosynthesis protein CobD</fullName>
    </recommendedName>
</protein>
<sequence>MDMTWLDLWKFHGAALLAGCVIDWIIGDPLWLPHPVRLMGTMIAGMEQRLRRWTEGTGRKGQSRAGAILAASMCMIWWCIPWAIVHAAELLWPAWAWAALLLAEGFLCSLMLAARGLYTESMKVCRSLEAGRTEEARYNVSMIVGRDTSVLDEGGIARAAVETVAENASDGVIAPFLFMAFLGPAGGTLYKAVNTMDSMVGYKNGRYLYFGRFAARLDDLLNLAPARLTGILMVLGAWVLPGMDGTHACKVFLRDRKRHASPNSAHGEAACAGALHLRLAGDAWYFGTLHKKPYIGDDHRKIEPSDIRRANHLMFFAEGMMVFGLAVMILLL</sequence>
<dbReference type="InterPro" id="IPR004485">
    <property type="entry name" value="Cobalamin_biosynth_CobD/CbiB"/>
</dbReference>
<dbReference type="PATRIC" id="fig|999408.3.peg.1942"/>
<proteinExistence type="inferred from homology"/>
<dbReference type="UniPathway" id="UPA00148"/>
<dbReference type="GeneID" id="57959730"/>
<keyword evidence="6 9" id="KW-0812">Transmembrane</keyword>
<dbReference type="GO" id="GO:0015420">
    <property type="term" value="F:ABC-type vitamin B12 transporter activity"/>
    <property type="evidence" value="ECO:0007669"/>
    <property type="project" value="UniProtKB-UniRule"/>
</dbReference>
<feature type="transmembrane region" description="Helical" evidence="9">
    <location>
        <begin position="67"/>
        <end position="88"/>
    </location>
</feature>
<keyword evidence="7 9" id="KW-1133">Transmembrane helix</keyword>
<evidence type="ECO:0000256" key="4">
    <source>
        <dbReference type="ARBA" id="ARBA00022475"/>
    </source>
</evidence>
<comment type="pathway">
    <text evidence="2 9">Cofactor biosynthesis; adenosylcobalamin biosynthesis.</text>
</comment>
<evidence type="ECO:0000256" key="2">
    <source>
        <dbReference type="ARBA" id="ARBA00004953"/>
    </source>
</evidence>
<reference evidence="10 11" key="1">
    <citation type="submission" date="2013-01" db="EMBL/GenBank/DDBJ databases">
        <title>The Genome Sequence of Clostridium clostridioforme 90A8.</title>
        <authorList>
            <consortium name="The Broad Institute Genome Sequencing Platform"/>
            <person name="Earl A."/>
            <person name="Ward D."/>
            <person name="Feldgarden M."/>
            <person name="Gevers D."/>
            <person name="Courvalin P."/>
            <person name="Lambert T."/>
            <person name="Walker B."/>
            <person name="Young S.K."/>
            <person name="Zeng Q."/>
            <person name="Gargeya S."/>
            <person name="Fitzgerald M."/>
            <person name="Haas B."/>
            <person name="Abouelleil A."/>
            <person name="Alvarado L."/>
            <person name="Arachchi H.M."/>
            <person name="Berlin A.M."/>
            <person name="Chapman S.B."/>
            <person name="Dewar J."/>
            <person name="Goldberg J."/>
            <person name="Griggs A."/>
            <person name="Gujja S."/>
            <person name="Hansen M."/>
            <person name="Howarth C."/>
            <person name="Imamovic A."/>
            <person name="Larimer J."/>
            <person name="McCowan C."/>
            <person name="Murphy C."/>
            <person name="Neiman D."/>
            <person name="Pearson M."/>
            <person name="Priest M."/>
            <person name="Roberts A."/>
            <person name="Saif S."/>
            <person name="Shea T."/>
            <person name="Sisk P."/>
            <person name="Sykes S."/>
            <person name="Wortman J."/>
            <person name="Nusbaum C."/>
            <person name="Birren B."/>
        </authorList>
    </citation>
    <scope>NUCLEOTIDE SEQUENCE [LARGE SCALE GENOMIC DNA]</scope>
    <source>
        <strain evidence="10 11">90A8</strain>
    </source>
</reference>
<evidence type="ECO:0000256" key="6">
    <source>
        <dbReference type="ARBA" id="ARBA00022692"/>
    </source>
</evidence>
<dbReference type="AlphaFoldDB" id="A0A0E2HCR8"/>
<keyword evidence="5 9" id="KW-0169">Cobalamin biosynthesis</keyword>
<dbReference type="HOGENOM" id="CLU_054212_0_0_9"/>
<keyword evidence="4 9" id="KW-1003">Cell membrane</keyword>
<gene>
    <name evidence="9" type="primary">cobD</name>
    <name evidence="10" type="ORF">HMPREF1090_01803</name>
</gene>
<evidence type="ECO:0000256" key="7">
    <source>
        <dbReference type="ARBA" id="ARBA00022989"/>
    </source>
</evidence>
<dbReference type="GO" id="GO:0048472">
    <property type="term" value="F:threonine-phosphate decarboxylase activity"/>
    <property type="evidence" value="ECO:0007669"/>
    <property type="project" value="InterPro"/>
</dbReference>
<dbReference type="Proteomes" id="UP000013085">
    <property type="component" value="Unassembled WGS sequence"/>
</dbReference>
<evidence type="ECO:0000313" key="11">
    <source>
        <dbReference type="Proteomes" id="UP000013085"/>
    </source>
</evidence>
<dbReference type="PANTHER" id="PTHR34308">
    <property type="entry name" value="COBALAMIN BIOSYNTHESIS PROTEIN CBIB"/>
    <property type="match status" value="1"/>
</dbReference>
<comment type="caution">
    <text evidence="9">Lacks conserved residue(s) required for the propagation of feature annotation.</text>
</comment>
<dbReference type="GO" id="GO:0005886">
    <property type="term" value="C:plasma membrane"/>
    <property type="evidence" value="ECO:0007669"/>
    <property type="project" value="UniProtKB-SubCell"/>
</dbReference>
<comment type="similarity">
    <text evidence="3 9">Belongs to the CobD/CbiB family.</text>
</comment>
<feature type="transmembrane region" description="Helical" evidence="9">
    <location>
        <begin position="94"/>
        <end position="118"/>
    </location>
</feature>
<dbReference type="PANTHER" id="PTHR34308:SF1">
    <property type="entry name" value="COBALAMIN BIOSYNTHESIS PROTEIN CBIB"/>
    <property type="match status" value="1"/>
</dbReference>
<evidence type="ECO:0000256" key="3">
    <source>
        <dbReference type="ARBA" id="ARBA00006263"/>
    </source>
</evidence>
<evidence type="ECO:0000256" key="5">
    <source>
        <dbReference type="ARBA" id="ARBA00022573"/>
    </source>
</evidence>
<organism evidence="10 11">
    <name type="scientific">[Clostridium] clostridioforme 90A8</name>
    <dbReference type="NCBI Taxonomy" id="999408"/>
    <lineage>
        <taxon>Bacteria</taxon>
        <taxon>Bacillati</taxon>
        <taxon>Bacillota</taxon>
        <taxon>Clostridia</taxon>
        <taxon>Lachnospirales</taxon>
        <taxon>Lachnospiraceae</taxon>
        <taxon>Enterocloster</taxon>
    </lineage>
</organism>
<evidence type="ECO:0000256" key="1">
    <source>
        <dbReference type="ARBA" id="ARBA00004651"/>
    </source>
</evidence>
<comment type="function">
    <text evidence="9">Converts cobyric acid to cobinamide by the addition of aminopropanol on the F carboxylic group.</text>
</comment>
<evidence type="ECO:0000256" key="8">
    <source>
        <dbReference type="ARBA" id="ARBA00023136"/>
    </source>
</evidence>
<evidence type="ECO:0000313" key="10">
    <source>
        <dbReference type="EMBL" id="ENZ17503.1"/>
    </source>
</evidence>
<evidence type="ECO:0000256" key="9">
    <source>
        <dbReference type="HAMAP-Rule" id="MF_00024"/>
    </source>
</evidence>
<keyword evidence="8 9" id="KW-0472">Membrane</keyword>
<comment type="caution">
    <text evidence="10">The sequence shown here is derived from an EMBL/GenBank/DDBJ whole genome shotgun (WGS) entry which is preliminary data.</text>
</comment>
<name>A0A0E2HCR8_9FIRM</name>
<accession>A0A0E2HCR8</accession>